<dbReference type="EMBL" id="CALNXJ010000032">
    <property type="protein sequence ID" value="CAH3138322.1"/>
    <property type="molecule type" value="Genomic_DNA"/>
</dbReference>
<dbReference type="SUPFAM" id="SSF57302">
    <property type="entry name" value="Snake toxin-like"/>
    <property type="match status" value="1"/>
</dbReference>
<evidence type="ECO:0000313" key="3">
    <source>
        <dbReference type="Proteomes" id="UP001159428"/>
    </source>
</evidence>
<dbReference type="InterPro" id="IPR045860">
    <property type="entry name" value="Snake_toxin-like_sf"/>
</dbReference>
<accession>A0AAU9X6N7</accession>
<evidence type="ECO:0008006" key="4">
    <source>
        <dbReference type="Google" id="ProtNLM"/>
    </source>
</evidence>
<evidence type="ECO:0000313" key="2">
    <source>
        <dbReference type="EMBL" id="CAH3138322.1"/>
    </source>
</evidence>
<organism evidence="2 3">
    <name type="scientific">Pocillopora meandrina</name>
    <dbReference type="NCBI Taxonomy" id="46732"/>
    <lineage>
        <taxon>Eukaryota</taxon>
        <taxon>Metazoa</taxon>
        <taxon>Cnidaria</taxon>
        <taxon>Anthozoa</taxon>
        <taxon>Hexacorallia</taxon>
        <taxon>Scleractinia</taxon>
        <taxon>Astrocoeniina</taxon>
        <taxon>Pocilloporidae</taxon>
        <taxon>Pocillopora</taxon>
    </lineage>
</organism>
<reference evidence="2 3" key="1">
    <citation type="submission" date="2022-05" db="EMBL/GenBank/DDBJ databases">
        <authorList>
            <consortium name="Genoscope - CEA"/>
            <person name="William W."/>
        </authorList>
    </citation>
    <scope>NUCLEOTIDE SEQUENCE [LARGE SCALE GENOMIC DNA]</scope>
</reference>
<keyword evidence="1" id="KW-0732">Signal</keyword>
<dbReference type="Gene3D" id="2.10.60.10">
    <property type="entry name" value="CD59"/>
    <property type="match status" value="1"/>
</dbReference>
<proteinExistence type="predicted"/>
<name>A0AAU9X6N7_9CNID</name>
<dbReference type="Proteomes" id="UP001159428">
    <property type="component" value="Unassembled WGS sequence"/>
</dbReference>
<comment type="caution">
    <text evidence="2">The sequence shown here is derived from an EMBL/GenBank/DDBJ whole genome shotgun (WGS) entry which is preliminary data.</text>
</comment>
<dbReference type="CDD" id="cd00117">
    <property type="entry name" value="TFP"/>
    <property type="match status" value="1"/>
</dbReference>
<feature type="signal peptide" evidence="1">
    <location>
        <begin position="1"/>
        <end position="23"/>
    </location>
</feature>
<protein>
    <recommendedName>
        <fullName evidence="4">UPAR/Ly6 domain-containing protein</fullName>
    </recommendedName>
</protein>
<keyword evidence="3" id="KW-1185">Reference proteome</keyword>
<gene>
    <name evidence="2" type="ORF">PMEA_00018376</name>
</gene>
<evidence type="ECO:0000256" key="1">
    <source>
        <dbReference type="SAM" id="SignalP"/>
    </source>
</evidence>
<sequence length="119" mass="13016">MKFTHLMVIVVAVSFSAFNTVLALRCNVCISSVSWDDCEQNTQKLTCESEDTYCHRHMTSSEVMGITIVTFSKGCATSDKCTPEAIDRCKNAKNTDLQGMPGVTAVDCDLKCCQGDLCD</sequence>
<feature type="chain" id="PRO_5043516097" description="UPAR/Ly6 domain-containing protein" evidence="1">
    <location>
        <begin position="24"/>
        <end position="119"/>
    </location>
</feature>
<dbReference type="AlphaFoldDB" id="A0AAU9X6N7"/>